<dbReference type="Gene3D" id="1.20.1250.20">
    <property type="entry name" value="MFS general substrate transporter like domains"/>
    <property type="match status" value="1"/>
</dbReference>
<keyword evidence="5 7" id="KW-1133">Transmembrane helix</keyword>
<dbReference type="InterPro" id="IPR020846">
    <property type="entry name" value="MFS_dom"/>
</dbReference>
<proteinExistence type="predicted"/>
<dbReference type="PROSITE" id="PS50850">
    <property type="entry name" value="MFS"/>
    <property type="match status" value="1"/>
</dbReference>
<dbReference type="PRINTS" id="PR01036">
    <property type="entry name" value="TCRTETB"/>
</dbReference>
<keyword evidence="4 7" id="KW-0812">Transmembrane</keyword>
<evidence type="ECO:0000256" key="4">
    <source>
        <dbReference type="ARBA" id="ARBA00022692"/>
    </source>
</evidence>
<comment type="subcellular location">
    <subcellularLocation>
        <location evidence="1">Cell membrane</location>
        <topology evidence="1">Multi-pass membrane protein</topology>
    </subcellularLocation>
</comment>
<feature type="transmembrane region" description="Helical" evidence="7">
    <location>
        <begin position="22"/>
        <end position="46"/>
    </location>
</feature>
<feature type="transmembrane region" description="Helical" evidence="7">
    <location>
        <begin position="90"/>
        <end position="108"/>
    </location>
</feature>
<dbReference type="EMBL" id="FOFT01000002">
    <property type="protein sequence ID" value="SEQ33791.1"/>
    <property type="molecule type" value="Genomic_DNA"/>
</dbReference>
<keyword evidence="6 7" id="KW-0472">Membrane</keyword>
<keyword evidence="2" id="KW-0813">Transport</keyword>
<dbReference type="GO" id="GO:0005886">
    <property type="term" value="C:plasma membrane"/>
    <property type="evidence" value="ECO:0007669"/>
    <property type="project" value="UniProtKB-SubCell"/>
</dbReference>
<dbReference type="InterPro" id="IPR004638">
    <property type="entry name" value="EmrB-like"/>
</dbReference>
<reference evidence="10" key="1">
    <citation type="submission" date="2016-10" db="EMBL/GenBank/DDBJ databases">
        <authorList>
            <person name="Varghese N."/>
            <person name="Submissions S."/>
        </authorList>
    </citation>
    <scope>NUCLEOTIDE SEQUENCE [LARGE SCALE GENOMIC DNA]</scope>
    <source>
        <strain evidence="10">CGMCC 4.578</strain>
    </source>
</reference>
<dbReference type="NCBIfam" id="TIGR00711">
    <property type="entry name" value="efflux_EmrB"/>
    <property type="match status" value="1"/>
</dbReference>
<evidence type="ECO:0000256" key="3">
    <source>
        <dbReference type="ARBA" id="ARBA00022475"/>
    </source>
</evidence>
<dbReference type="Gene3D" id="1.20.1720.10">
    <property type="entry name" value="Multidrug resistance protein D"/>
    <property type="match status" value="1"/>
</dbReference>
<dbReference type="PANTHER" id="PTHR42718">
    <property type="entry name" value="MAJOR FACILITATOR SUPERFAMILY MULTIDRUG TRANSPORTER MFSC"/>
    <property type="match status" value="1"/>
</dbReference>
<feature type="transmembrane region" description="Helical" evidence="7">
    <location>
        <begin position="149"/>
        <end position="170"/>
    </location>
</feature>
<feature type="transmembrane region" description="Helical" evidence="7">
    <location>
        <begin position="280"/>
        <end position="303"/>
    </location>
</feature>
<feature type="transmembrane region" description="Helical" evidence="7">
    <location>
        <begin position="315"/>
        <end position="336"/>
    </location>
</feature>
<feature type="transmembrane region" description="Helical" evidence="7">
    <location>
        <begin position="58"/>
        <end position="78"/>
    </location>
</feature>
<evidence type="ECO:0000256" key="6">
    <source>
        <dbReference type="ARBA" id="ARBA00023136"/>
    </source>
</evidence>
<dbReference type="PANTHER" id="PTHR42718:SF46">
    <property type="entry name" value="BLR6921 PROTEIN"/>
    <property type="match status" value="1"/>
</dbReference>
<gene>
    <name evidence="9" type="ORF">SAMN05216195_102180</name>
</gene>
<sequence>MTESSAAAVTNSGGTTADPRRWAALAVIAAAQLLVVLDASVVNIALPSAQQALGMSDVAKQWVVTGYSLAFGGLLLLGGRMADLHGRKRMFIGGLVGFAVASAVGGLAENTATLLTARAAQGAFAAFLAPAGLALLVTTFTDPGERGRAFGIFGAAVGTGGVVGMVLGGVLTDLGSWRWCLLINVPVVAVIVIAALKLLGESKISGPVRYDLPGTLTATFGVGSLIYGISLAVESGWDSPWTISFIALGIVLLIAFVLIEKRSKAPMMPLRIVRDRVRGTGYAVVFLIGGALYAFYLFLTYYLQVVQDYSPLRTGLAFVPIGVGIFIGSMVAGRLLGKMSAKGVVLTGLGAGVLGIGWLGLLQPDTGFWTVVMPAQLIVGLGIGAALTTVMKLTLDGVDHNDAGVASALTNAMREIGGAVGISALNVVAISVTAASGVIDDSSLTDGYAVAFVVSAAVLAVAALLTAFAAKSAEQV</sequence>
<organism evidence="9 10">
    <name type="scientific">Lentzea flaviverrucosa</name>
    <dbReference type="NCBI Taxonomy" id="200379"/>
    <lineage>
        <taxon>Bacteria</taxon>
        <taxon>Bacillati</taxon>
        <taxon>Actinomycetota</taxon>
        <taxon>Actinomycetes</taxon>
        <taxon>Pseudonocardiales</taxon>
        <taxon>Pseudonocardiaceae</taxon>
        <taxon>Lentzea</taxon>
    </lineage>
</organism>
<keyword evidence="10" id="KW-1185">Reference proteome</keyword>
<feature type="transmembrane region" description="Helical" evidence="7">
    <location>
        <begin position="416"/>
        <end position="436"/>
    </location>
</feature>
<feature type="transmembrane region" description="Helical" evidence="7">
    <location>
        <begin position="239"/>
        <end position="259"/>
    </location>
</feature>
<feature type="transmembrane region" description="Helical" evidence="7">
    <location>
        <begin position="448"/>
        <end position="470"/>
    </location>
</feature>
<evidence type="ECO:0000313" key="10">
    <source>
        <dbReference type="Proteomes" id="UP000199028"/>
    </source>
</evidence>
<evidence type="ECO:0000256" key="1">
    <source>
        <dbReference type="ARBA" id="ARBA00004651"/>
    </source>
</evidence>
<evidence type="ECO:0000256" key="2">
    <source>
        <dbReference type="ARBA" id="ARBA00022448"/>
    </source>
</evidence>
<dbReference type="GO" id="GO:0022857">
    <property type="term" value="F:transmembrane transporter activity"/>
    <property type="evidence" value="ECO:0007669"/>
    <property type="project" value="InterPro"/>
</dbReference>
<feature type="transmembrane region" description="Helical" evidence="7">
    <location>
        <begin position="120"/>
        <end position="137"/>
    </location>
</feature>
<dbReference type="InterPro" id="IPR011701">
    <property type="entry name" value="MFS"/>
</dbReference>
<feature type="transmembrane region" description="Helical" evidence="7">
    <location>
        <begin position="343"/>
        <end position="361"/>
    </location>
</feature>
<evidence type="ECO:0000313" key="9">
    <source>
        <dbReference type="EMBL" id="SEQ33791.1"/>
    </source>
</evidence>
<evidence type="ECO:0000259" key="8">
    <source>
        <dbReference type="PROSITE" id="PS50850"/>
    </source>
</evidence>
<accession>A0A1H9F782</accession>
<feature type="transmembrane region" description="Helical" evidence="7">
    <location>
        <begin position="373"/>
        <end position="395"/>
    </location>
</feature>
<evidence type="ECO:0000256" key="7">
    <source>
        <dbReference type="SAM" id="Phobius"/>
    </source>
</evidence>
<dbReference type="InterPro" id="IPR036259">
    <property type="entry name" value="MFS_trans_sf"/>
</dbReference>
<protein>
    <submittedName>
        <fullName evidence="9">Drug resistance transporter, EmrB/QacA subfamily</fullName>
    </submittedName>
</protein>
<dbReference type="Pfam" id="PF07690">
    <property type="entry name" value="MFS_1"/>
    <property type="match status" value="2"/>
</dbReference>
<name>A0A1H9F782_9PSEU</name>
<feature type="transmembrane region" description="Helical" evidence="7">
    <location>
        <begin position="176"/>
        <end position="200"/>
    </location>
</feature>
<evidence type="ECO:0000256" key="5">
    <source>
        <dbReference type="ARBA" id="ARBA00022989"/>
    </source>
</evidence>
<dbReference type="AlphaFoldDB" id="A0A1H9F782"/>
<keyword evidence="3" id="KW-1003">Cell membrane</keyword>
<feature type="transmembrane region" description="Helical" evidence="7">
    <location>
        <begin position="212"/>
        <end position="233"/>
    </location>
</feature>
<dbReference type="SUPFAM" id="SSF103473">
    <property type="entry name" value="MFS general substrate transporter"/>
    <property type="match status" value="1"/>
</dbReference>
<dbReference type="CDD" id="cd17321">
    <property type="entry name" value="MFS_MMR_MDR_like"/>
    <property type="match status" value="1"/>
</dbReference>
<dbReference type="Proteomes" id="UP000199028">
    <property type="component" value="Unassembled WGS sequence"/>
</dbReference>
<feature type="domain" description="Major facilitator superfamily (MFS) profile" evidence="8">
    <location>
        <begin position="24"/>
        <end position="474"/>
    </location>
</feature>